<reference evidence="2" key="1">
    <citation type="submission" date="2016-11" db="UniProtKB">
        <authorList>
            <consortium name="WormBaseParasite"/>
        </authorList>
    </citation>
    <scope>IDENTIFICATION</scope>
    <source>
        <strain evidence="2">KR3021</strain>
    </source>
</reference>
<dbReference type="WBParaSite" id="RSKR_0001143500.1">
    <property type="protein sequence ID" value="RSKR_0001143500.1"/>
    <property type="gene ID" value="RSKR_0001143500"/>
</dbReference>
<evidence type="ECO:0000313" key="1">
    <source>
        <dbReference type="Proteomes" id="UP000095286"/>
    </source>
</evidence>
<accession>A0AC35UGH3</accession>
<dbReference type="Proteomes" id="UP000095286">
    <property type="component" value="Unplaced"/>
</dbReference>
<sequence>MEKRIKGRTEIRNLVTRGLNWYSGDEMKALLYEKLEVPESMVKASDRFKKFEEDVNNIGLKKEIRVLRMKYQPEEFINNIESRTRVVATLPLKRFSKWTRKLIDK</sequence>
<protein>
    <submittedName>
        <fullName evidence="2">Uncharacterized protein</fullName>
    </submittedName>
</protein>
<organism evidence="1 2">
    <name type="scientific">Rhabditophanes sp. KR3021</name>
    <dbReference type="NCBI Taxonomy" id="114890"/>
    <lineage>
        <taxon>Eukaryota</taxon>
        <taxon>Metazoa</taxon>
        <taxon>Ecdysozoa</taxon>
        <taxon>Nematoda</taxon>
        <taxon>Chromadorea</taxon>
        <taxon>Rhabditida</taxon>
        <taxon>Tylenchina</taxon>
        <taxon>Panagrolaimomorpha</taxon>
        <taxon>Strongyloidoidea</taxon>
        <taxon>Alloionematidae</taxon>
        <taxon>Rhabditophanes</taxon>
    </lineage>
</organism>
<proteinExistence type="predicted"/>
<name>A0AC35UGH3_9BILA</name>
<evidence type="ECO:0000313" key="2">
    <source>
        <dbReference type="WBParaSite" id="RSKR_0001143500.1"/>
    </source>
</evidence>